<organism evidence="1 2">
    <name type="scientific">Planotetraspora kaengkrachanensis</name>
    <dbReference type="NCBI Taxonomy" id="575193"/>
    <lineage>
        <taxon>Bacteria</taxon>
        <taxon>Bacillati</taxon>
        <taxon>Actinomycetota</taxon>
        <taxon>Actinomycetes</taxon>
        <taxon>Streptosporangiales</taxon>
        <taxon>Streptosporangiaceae</taxon>
        <taxon>Planotetraspora</taxon>
    </lineage>
</organism>
<gene>
    <name evidence="1" type="ORF">Pka01_67470</name>
</gene>
<evidence type="ECO:0000313" key="2">
    <source>
        <dbReference type="Proteomes" id="UP000630097"/>
    </source>
</evidence>
<sequence length="63" mass="7160">MVGLNGYEVEAINLNGRQRLRVSRMVGGRRYFIAYCRTPAEVAAHVDLADLVEVTDFSAYRRL</sequence>
<evidence type="ECO:0000313" key="1">
    <source>
        <dbReference type="EMBL" id="GIG83620.1"/>
    </source>
</evidence>
<dbReference type="EMBL" id="BONV01000042">
    <property type="protein sequence ID" value="GIG83620.1"/>
    <property type="molecule type" value="Genomic_DNA"/>
</dbReference>
<dbReference type="Proteomes" id="UP000630097">
    <property type="component" value="Unassembled WGS sequence"/>
</dbReference>
<name>A0A8J3V9Y3_9ACTN</name>
<dbReference type="AlphaFoldDB" id="A0A8J3V9Y3"/>
<accession>A0A8J3V9Y3</accession>
<protein>
    <submittedName>
        <fullName evidence="1">Uncharacterized protein</fullName>
    </submittedName>
</protein>
<reference evidence="1 2" key="1">
    <citation type="submission" date="2021-01" db="EMBL/GenBank/DDBJ databases">
        <title>Whole genome shotgun sequence of Planotetraspora kaengkrachanensis NBRC 104272.</title>
        <authorList>
            <person name="Komaki H."/>
            <person name="Tamura T."/>
        </authorList>
    </citation>
    <scope>NUCLEOTIDE SEQUENCE [LARGE SCALE GENOMIC DNA]</scope>
    <source>
        <strain evidence="1 2">NBRC 104272</strain>
    </source>
</reference>
<comment type="caution">
    <text evidence="1">The sequence shown here is derived from an EMBL/GenBank/DDBJ whole genome shotgun (WGS) entry which is preliminary data.</text>
</comment>
<proteinExistence type="predicted"/>
<keyword evidence="2" id="KW-1185">Reference proteome</keyword>